<comment type="caution">
    <text evidence="2">The sequence shown here is derived from an EMBL/GenBank/DDBJ whole genome shotgun (WGS) entry which is preliminary data.</text>
</comment>
<reference evidence="2 3" key="1">
    <citation type="submission" date="2021-04" db="EMBL/GenBank/DDBJ databases">
        <authorList>
            <person name="De Guttry C."/>
            <person name="Zahm M."/>
            <person name="Klopp C."/>
            <person name="Cabau C."/>
            <person name="Louis A."/>
            <person name="Berthelot C."/>
            <person name="Parey E."/>
            <person name="Roest Crollius H."/>
            <person name="Montfort J."/>
            <person name="Robinson-Rechavi M."/>
            <person name="Bucao C."/>
            <person name="Bouchez O."/>
            <person name="Gislard M."/>
            <person name="Lluch J."/>
            <person name="Milhes M."/>
            <person name="Lampietro C."/>
            <person name="Lopez Roques C."/>
            <person name="Donnadieu C."/>
            <person name="Braasch I."/>
            <person name="Desvignes T."/>
            <person name="Postlethwait J."/>
            <person name="Bobe J."/>
            <person name="Wedekind C."/>
            <person name="Guiguen Y."/>
        </authorList>
    </citation>
    <scope>NUCLEOTIDE SEQUENCE [LARGE SCALE GENOMIC DNA]</scope>
    <source>
        <strain evidence="2">Cs_M1</strain>
        <tissue evidence="2">Blood</tissue>
    </source>
</reference>
<accession>A0AAN8RAR9</accession>
<evidence type="ECO:0000313" key="2">
    <source>
        <dbReference type="EMBL" id="KAK6319987.1"/>
    </source>
</evidence>
<dbReference type="Proteomes" id="UP001356427">
    <property type="component" value="Unassembled WGS sequence"/>
</dbReference>
<evidence type="ECO:0000256" key="1">
    <source>
        <dbReference type="SAM" id="MobiDB-lite"/>
    </source>
</evidence>
<dbReference type="AlphaFoldDB" id="A0AAN8RAR9"/>
<keyword evidence="3" id="KW-1185">Reference proteome</keyword>
<organism evidence="2 3">
    <name type="scientific">Coregonus suidteri</name>
    <dbReference type="NCBI Taxonomy" id="861788"/>
    <lineage>
        <taxon>Eukaryota</taxon>
        <taxon>Metazoa</taxon>
        <taxon>Chordata</taxon>
        <taxon>Craniata</taxon>
        <taxon>Vertebrata</taxon>
        <taxon>Euteleostomi</taxon>
        <taxon>Actinopterygii</taxon>
        <taxon>Neopterygii</taxon>
        <taxon>Teleostei</taxon>
        <taxon>Protacanthopterygii</taxon>
        <taxon>Salmoniformes</taxon>
        <taxon>Salmonidae</taxon>
        <taxon>Coregoninae</taxon>
        <taxon>Coregonus</taxon>
    </lineage>
</organism>
<evidence type="ECO:0000313" key="3">
    <source>
        <dbReference type="Proteomes" id="UP001356427"/>
    </source>
</evidence>
<feature type="compositionally biased region" description="Polar residues" evidence="1">
    <location>
        <begin position="37"/>
        <end position="60"/>
    </location>
</feature>
<protein>
    <submittedName>
        <fullName evidence="2">Uncharacterized protein</fullName>
    </submittedName>
</protein>
<gene>
    <name evidence="2" type="ORF">J4Q44_G00090940</name>
</gene>
<proteinExistence type="predicted"/>
<feature type="region of interest" description="Disordered" evidence="1">
    <location>
        <begin position="33"/>
        <end position="78"/>
    </location>
</feature>
<name>A0AAN8RAR9_9TELE</name>
<dbReference type="EMBL" id="JAGTTL010000007">
    <property type="protein sequence ID" value="KAK6319987.1"/>
    <property type="molecule type" value="Genomic_DNA"/>
</dbReference>
<sequence>MGYKTIVKQLDCQQPASSASVLPLSPQLRRARASLVRSPSPNIVTALQEDQTPPFSSSRNPLDPLNGPAASPPRPLGL</sequence>